<dbReference type="Proteomes" id="UP001596461">
    <property type="component" value="Unassembled WGS sequence"/>
</dbReference>
<feature type="transmembrane region" description="Helical" evidence="1">
    <location>
        <begin position="118"/>
        <end position="139"/>
    </location>
</feature>
<proteinExistence type="predicted"/>
<dbReference type="EMBL" id="JBHTAH010000004">
    <property type="protein sequence ID" value="MFC7069257.1"/>
    <property type="molecule type" value="Genomic_DNA"/>
</dbReference>
<dbReference type="AlphaFoldDB" id="A0ABD5W7L1"/>
<dbReference type="GeneID" id="81123920"/>
<comment type="caution">
    <text evidence="2">The sequence shown here is derived from an EMBL/GenBank/DDBJ whole genome shotgun (WGS) entry which is preliminary data.</text>
</comment>
<reference evidence="2 3" key="1">
    <citation type="journal article" date="2019" name="Int. J. Syst. Evol. Microbiol.">
        <title>The Global Catalogue of Microorganisms (GCM) 10K type strain sequencing project: providing services to taxonomists for standard genome sequencing and annotation.</title>
        <authorList>
            <consortium name="The Broad Institute Genomics Platform"/>
            <consortium name="The Broad Institute Genome Sequencing Center for Infectious Disease"/>
            <person name="Wu L."/>
            <person name="Ma J."/>
        </authorList>
    </citation>
    <scope>NUCLEOTIDE SEQUENCE [LARGE SCALE GENOMIC DNA]</scope>
    <source>
        <strain evidence="2 3">DT31</strain>
    </source>
</reference>
<evidence type="ECO:0000313" key="3">
    <source>
        <dbReference type="Proteomes" id="UP001596461"/>
    </source>
</evidence>
<feature type="transmembrane region" description="Helical" evidence="1">
    <location>
        <begin position="151"/>
        <end position="174"/>
    </location>
</feature>
<feature type="transmembrane region" description="Helical" evidence="1">
    <location>
        <begin position="216"/>
        <end position="237"/>
    </location>
</feature>
<gene>
    <name evidence="2" type="ORF">ACFQL9_06350</name>
</gene>
<feature type="transmembrane region" description="Helical" evidence="1">
    <location>
        <begin position="186"/>
        <end position="204"/>
    </location>
</feature>
<accession>A0ABD5W7L1</accession>
<organism evidence="2 3">
    <name type="scientific">Halobaculum lipolyticum</name>
    <dbReference type="NCBI Taxonomy" id="3032001"/>
    <lineage>
        <taxon>Archaea</taxon>
        <taxon>Methanobacteriati</taxon>
        <taxon>Methanobacteriota</taxon>
        <taxon>Stenosarchaea group</taxon>
        <taxon>Halobacteria</taxon>
        <taxon>Halobacteriales</taxon>
        <taxon>Haloferacaceae</taxon>
        <taxon>Halobaculum</taxon>
    </lineage>
</organism>
<protein>
    <recommendedName>
        <fullName evidence="4">Yip1 domain-containing protein</fullName>
    </recommendedName>
</protein>
<keyword evidence="1" id="KW-0472">Membrane</keyword>
<feature type="transmembrane region" description="Helical" evidence="1">
    <location>
        <begin position="90"/>
        <end position="112"/>
    </location>
</feature>
<evidence type="ECO:0000313" key="2">
    <source>
        <dbReference type="EMBL" id="MFC7069257.1"/>
    </source>
</evidence>
<evidence type="ECO:0008006" key="4">
    <source>
        <dbReference type="Google" id="ProtNLM"/>
    </source>
</evidence>
<sequence length="253" mass="26474">MQRQSTGLVDAVRIDIARLHATWMELAFPRQLDPGRVVGKWAPETGPQKLAYFLWAAVGLPLVAVGYPMLICGFAARFYAARVDSAATRLGVVGVVLLSVVVWGSLTVAAWVRQFSAGGLVAVGAAGAVATVAAAVAVGASRVGGRGTSVLIAYPAAVTAFLLPPVVAALYSPALADVVFPNTTSLAVWILDGPLAVGGINEVIRARFDLRGTAYVLLWMGISVPLGWLFGVLVALADVIRPKRDREPSGARF</sequence>
<feature type="transmembrane region" description="Helical" evidence="1">
    <location>
        <begin position="52"/>
        <end position="78"/>
    </location>
</feature>
<keyword evidence="1" id="KW-1133">Transmembrane helix</keyword>
<evidence type="ECO:0000256" key="1">
    <source>
        <dbReference type="SAM" id="Phobius"/>
    </source>
</evidence>
<dbReference type="RefSeq" id="WP_284032096.1">
    <property type="nucleotide sequence ID" value="NZ_CP126154.1"/>
</dbReference>
<keyword evidence="3" id="KW-1185">Reference proteome</keyword>
<name>A0ABD5W7L1_9EURY</name>
<keyword evidence="1" id="KW-0812">Transmembrane</keyword>